<organism evidence="4 5">
    <name type="scientific">Metaclostridioides mangenotii</name>
    <dbReference type="NCBI Taxonomy" id="1540"/>
    <lineage>
        <taxon>Bacteria</taxon>
        <taxon>Bacillati</taxon>
        <taxon>Bacillota</taxon>
        <taxon>Clostridia</taxon>
        <taxon>Peptostreptococcales</taxon>
        <taxon>Peptostreptococcaceae</taxon>
        <taxon>Metaclostridioides</taxon>
    </lineage>
</organism>
<comment type="pathway">
    <text evidence="1">Cofactor biosynthesis; adenosylcobalamin biosynthesis.</text>
</comment>
<evidence type="ECO:0000256" key="2">
    <source>
        <dbReference type="ARBA" id="ARBA00022573"/>
    </source>
</evidence>
<protein>
    <submittedName>
        <fullName evidence="4">Precorrin-6A/cobalt-precorrin-6A reductase</fullName>
        <ecNumber evidence="4">1.3.1.106</ecNumber>
        <ecNumber evidence="4">1.3.1.54</ecNumber>
    </submittedName>
</protein>
<evidence type="ECO:0000256" key="1">
    <source>
        <dbReference type="ARBA" id="ARBA00004953"/>
    </source>
</evidence>
<keyword evidence="3 4" id="KW-0560">Oxidoreductase</keyword>
<dbReference type="PANTHER" id="PTHR36925">
    <property type="entry name" value="COBALT-PRECORRIN-6A REDUCTASE"/>
    <property type="match status" value="1"/>
</dbReference>
<dbReference type="EC" id="1.3.1.106" evidence="4"/>
<dbReference type="Pfam" id="PF02571">
    <property type="entry name" value="CbiJ"/>
    <property type="match status" value="1"/>
</dbReference>
<keyword evidence="5" id="KW-1185">Reference proteome</keyword>
<accession>A0ABS4EEB9</accession>
<dbReference type="RefSeq" id="WP_209457618.1">
    <property type="nucleotide sequence ID" value="NZ_BAAACS010000005.1"/>
</dbReference>
<gene>
    <name evidence="4" type="ORF">J2Z43_002737</name>
</gene>
<sequence>MNLVLGGTSDSLEICDKLKSIDKEYTLSVTTEYGRDLAVSHAENIILGKLDIESMQNFIKTNKVDQIIDATHPYAVEVSKNAIECAKALSVNYLRYERKSLIEQIKYKNIHIVDTLEDACDVADRLGKNIFIGTGSKNLDVYVKRLKDKNLIARVLPTSEVIISCEELGLNADNIIAMKGPFSKSINEETYKHYNIDLLITKESGIAGGFLEKIDACETLGIPAVIIRRSTVNYPNVINDIDEITESIM</sequence>
<dbReference type="EC" id="1.3.1.54" evidence="4"/>
<comment type="caution">
    <text evidence="4">The sequence shown here is derived from an EMBL/GenBank/DDBJ whole genome shotgun (WGS) entry which is preliminary data.</text>
</comment>
<dbReference type="NCBIfam" id="TIGR00715">
    <property type="entry name" value="precor6x_red"/>
    <property type="match status" value="1"/>
</dbReference>
<dbReference type="EMBL" id="JAGGJX010000008">
    <property type="protein sequence ID" value="MBP1856285.1"/>
    <property type="molecule type" value="Genomic_DNA"/>
</dbReference>
<dbReference type="InterPro" id="IPR003723">
    <property type="entry name" value="Precorrin-6x_reduct"/>
</dbReference>
<name>A0ABS4EEB9_9FIRM</name>
<reference evidence="4 5" key="1">
    <citation type="submission" date="2021-03" db="EMBL/GenBank/DDBJ databases">
        <title>Genomic Encyclopedia of Type Strains, Phase IV (KMG-IV): sequencing the most valuable type-strain genomes for metagenomic binning, comparative biology and taxonomic classification.</title>
        <authorList>
            <person name="Goeker M."/>
        </authorList>
    </citation>
    <scope>NUCLEOTIDE SEQUENCE [LARGE SCALE GENOMIC DNA]</scope>
    <source>
        <strain evidence="4 5">DSM 1289</strain>
    </source>
</reference>
<evidence type="ECO:0000313" key="5">
    <source>
        <dbReference type="Proteomes" id="UP000767291"/>
    </source>
</evidence>
<dbReference type="GO" id="GO:0016994">
    <property type="term" value="F:precorrin-6A reductase activity"/>
    <property type="evidence" value="ECO:0007669"/>
    <property type="project" value="UniProtKB-EC"/>
</dbReference>
<dbReference type="Proteomes" id="UP000767291">
    <property type="component" value="Unassembled WGS sequence"/>
</dbReference>
<proteinExistence type="predicted"/>
<evidence type="ECO:0000256" key="3">
    <source>
        <dbReference type="ARBA" id="ARBA00023002"/>
    </source>
</evidence>
<evidence type="ECO:0000313" key="4">
    <source>
        <dbReference type="EMBL" id="MBP1856285.1"/>
    </source>
</evidence>
<dbReference type="PROSITE" id="PS51014">
    <property type="entry name" value="COBK_CBIJ"/>
    <property type="match status" value="1"/>
</dbReference>
<keyword evidence="2" id="KW-0169">Cobalamin biosynthesis</keyword>
<dbReference type="PANTHER" id="PTHR36925:SF1">
    <property type="entry name" value="COBALT-PRECORRIN-6A REDUCTASE"/>
    <property type="match status" value="1"/>
</dbReference>